<gene>
    <name evidence="3" type="ORF">Tci_064474</name>
</gene>
<accession>A0A6L2P2H9</accession>
<feature type="compositionally biased region" description="Basic residues" evidence="2">
    <location>
        <begin position="696"/>
        <end position="707"/>
    </location>
</feature>
<dbReference type="AlphaFoldDB" id="A0A6L2P2H9"/>
<evidence type="ECO:0000256" key="2">
    <source>
        <dbReference type="SAM" id="MobiDB-lite"/>
    </source>
</evidence>
<evidence type="ECO:0000313" key="3">
    <source>
        <dbReference type="EMBL" id="GEU92496.1"/>
    </source>
</evidence>
<protein>
    <submittedName>
        <fullName evidence="3">Uncharacterized protein</fullName>
    </submittedName>
</protein>
<reference evidence="3" key="1">
    <citation type="journal article" date="2019" name="Sci. Rep.">
        <title>Draft genome of Tanacetum cinerariifolium, the natural source of mosquito coil.</title>
        <authorList>
            <person name="Yamashiro T."/>
            <person name="Shiraishi A."/>
            <person name="Satake H."/>
            <person name="Nakayama K."/>
        </authorList>
    </citation>
    <scope>NUCLEOTIDE SEQUENCE</scope>
</reference>
<evidence type="ECO:0000256" key="1">
    <source>
        <dbReference type="SAM" id="Coils"/>
    </source>
</evidence>
<organism evidence="3">
    <name type="scientific">Tanacetum cinerariifolium</name>
    <name type="common">Dalmatian daisy</name>
    <name type="synonym">Chrysanthemum cinerariifolium</name>
    <dbReference type="NCBI Taxonomy" id="118510"/>
    <lineage>
        <taxon>Eukaryota</taxon>
        <taxon>Viridiplantae</taxon>
        <taxon>Streptophyta</taxon>
        <taxon>Embryophyta</taxon>
        <taxon>Tracheophyta</taxon>
        <taxon>Spermatophyta</taxon>
        <taxon>Magnoliopsida</taxon>
        <taxon>eudicotyledons</taxon>
        <taxon>Gunneridae</taxon>
        <taxon>Pentapetalae</taxon>
        <taxon>asterids</taxon>
        <taxon>campanulids</taxon>
        <taxon>Asterales</taxon>
        <taxon>Asteraceae</taxon>
        <taxon>Asteroideae</taxon>
        <taxon>Anthemideae</taxon>
        <taxon>Anthemidinae</taxon>
        <taxon>Tanacetum</taxon>
    </lineage>
</organism>
<name>A0A6L2P2H9_TANCI</name>
<feature type="compositionally biased region" description="Basic and acidic residues" evidence="2">
    <location>
        <begin position="160"/>
        <end position="169"/>
    </location>
</feature>
<feature type="region of interest" description="Disordered" evidence="2">
    <location>
        <begin position="144"/>
        <end position="175"/>
    </location>
</feature>
<dbReference type="EMBL" id="BKCJ010010642">
    <property type="protein sequence ID" value="GEU92496.1"/>
    <property type="molecule type" value="Genomic_DNA"/>
</dbReference>
<keyword evidence="1" id="KW-0175">Coiled coil</keyword>
<sequence>MYDDDFLEVESDADNFYDDPFDSKGEKIKESKLLIDELDLPCDFLLYFEYDSFNSHDFSKDDDFPSTNNEDKVFNPGILIHEKSVTIITRVAQEKKLAIYYASLVFEDFDPPFYEPIVFKDVPKSVKLLSFSFENEEKVFKPGIYTSKKDPADTTQPAGDELKTAHNQDSESPFPYKEPELKLDKLVKLISKDTTNNIRNGTLMMIIKKLKDEVLLLQSQKDKLEEEKQSTEAEATMLKAQPSYPKIQQLTKLLVNSLKPKFDKLIKGQDFSTYLLVELKELPTKFEDVTNSFGDLKEAVKKTELGVPNELTSSPERLAYFNKSISALTTRFPNLEEKLKVRDAIPAIMNRVALCLGKFTNAISSASQRVVPLGGPLAGQVDVVERFFKKKIVYDREDGTDETIPYFNVSDMSFKEWSEVMRTSRKTTGNKWAQVFKKMKKKVDEFNNMAANLKIDYSNFLSEQDIMLKLNKTILNEPMLGMVHFNDPHNDPHTQDFISINDFDDLNDEMLYSIQETFLRLHHGPGIDDLARTFSSFLLAEVDKRNLNPNKQMRVIKQSSSKTKEVFTYVYVAGTATEEQGFSSAWFDNTKLKDEKVLVITALKEQLKGKAVLHKAISLNPIDPALLQVDVVPLVPKLRKNMTTHIDYIKHTLEEAATLRELVESERLFSPLNTPLAYASLVSSASGSQSQDNTKKNRIRQTHKKAKETKLEDHPRKVKSSLNKASVVDSKATSSVIKSISNVNKNLKCASCNGCLFSNNHDACVVEYINSMNASRKSKSVTKPAKRKVWKTTGKVFKTVGYIWKPTGRTFTLVENVCRLTRIATATIVPPREPIPIVQSMDKPVVTLVYTRKPKAKNVPNKMKPNKSWGSSSNVSTSITDCRLSKSSFGIWTPVAPST</sequence>
<feature type="coiled-coil region" evidence="1">
    <location>
        <begin position="207"/>
        <end position="241"/>
    </location>
</feature>
<feature type="region of interest" description="Disordered" evidence="2">
    <location>
        <begin position="686"/>
        <end position="724"/>
    </location>
</feature>
<comment type="caution">
    <text evidence="3">The sequence shown here is derived from an EMBL/GenBank/DDBJ whole genome shotgun (WGS) entry which is preliminary data.</text>
</comment>
<proteinExistence type="predicted"/>